<reference evidence="1" key="1">
    <citation type="submission" date="2020-09" db="EMBL/GenBank/DDBJ databases">
        <title>Genome-Enabled Discovery of Anthraquinone Biosynthesis in Senna tora.</title>
        <authorList>
            <person name="Kang S.-H."/>
            <person name="Pandey R.P."/>
            <person name="Lee C.-M."/>
            <person name="Sim J.-S."/>
            <person name="Jeong J.-T."/>
            <person name="Choi B.-S."/>
            <person name="Jung M."/>
            <person name="Ginzburg D."/>
            <person name="Zhao K."/>
            <person name="Won S.Y."/>
            <person name="Oh T.-J."/>
            <person name="Yu Y."/>
            <person name="Kim N.-H."/>
            <person name="Lee O.R."/>
            <person name="Lee T.-H."/>
            <person name="Bashyal P."/>
            <person name="Kim T.-S."/>
            <person name="Lee W.-H."/>
            <person name="Kawkins C."/>
            <person name="Kim C.-K."/>
            <person name="Kim J.S."/>
            <person name="Ahn B.O."/>
            <person name="Rhee S.Y."/>
            <person name="Sohng J.K."/>
        </authorList>
    </citation>
    <scope>NUCLEOTIDE SEQUENCE</scope>
    <source>
        <tissue evidence="1">Leaf</tissue>
    </source>
</reference>
<dbReference type="EMBL" id="JAAIUW010000010">
    <property type="protein sequence ID" value="KAF7813096.1"/>
    <property type="molecule type" value="Genomic_DNA"/>
</dbReference>
<organism evidence="1 2">
    <name type="scientific">Senna tora</name>
    <dbReference type="NCBI Taxonomy" id="362788"/>
    <lineage>
        <taxon>Eukaryota</taxon>
        <taxon>Viridiplantae</taxon>
        <taxon>Streptophyta</taxon>
        <taxon>Embryophyta</taxon>
        <taxon>Tracheophyta</taxon>
        <taxon>Spermatophyta</taxon>
        <taxon>Magnoliopsida</taxon>
        <taxon>eudicotyledons</taxon>
        <taxon>Gunneridae</taxon>
        <taxon>Pentapetalae</taxon>
        <taxon>rosids</taxon>
        <taxon>fabids</taxon>
        <taxon>Fabales</taxon>
        <taxon>Fabaceae</taxon>
        <taxon>Caesalpinioideae</taxon>
        <taxon>Cassia clade</taxon>
        <taxon>Senna</taxon>
    </lineage>
</organism>
<keyword evidence="2" id="KW-1185">Reference proteome</keyword>
<protein>
    <submittedName>
        <fullName evidence="1">Uncharacterized protein</fullName>
    </submittedName>
</protein>
<proteinExistence type="predicted"/>
<evidence type="ECO:0000313" key="2">
    <source>
        <dbReference type="Proteomes" id="UP000634136"/>
    </source>
</evidence>
<comment type="caution">
    <text evidence="1">The sequence shown here is derived from an EMBL/GenBank/DDBJ whole genome shotgun (WGS) entry which is preliminary data.</text>
</comment>
<evidence type="ECO:0000313" key="1">
    <source>
        <dbReference type="EMBL" id="KAF7813096.1"/>
    </source>
</evidence>
<sequence>MNIEGIESSVKTNTDLRMLMLRKRYCFEWVRKNVSASNGFAKSNDFEASTVRLLSNCFFLECDGKASSGCKGKGVAFSDCGLRQKIM</sequence>
<dbReference type="Proteomes" id="UP000634136">
    <property type="component" value="Unassembled WGS sequence"/>
</dbReference>
<name>A0A834WBJ8_9FABA</name>
<dbReference type="AlphaFoldDB" id="A0A834WBJ8"/>
<gene>
    <name evidence="1" type="ORF">G2W53_034072</name>
</gene>
<accession>A0A834WBJ8</accession>